<dbReference type="EMBL" id="BDJL01000030">
    <property type="protein sequence ID" value="GAV25009.1"/>
    <property type="molecule type" value="Genomic_DNA"/>
</dbReference>
<reference evidence="2" key="1">
    <citation type="submission" date="2016-12" db="EMBL/GenBank/DDBJ databases">
        <title>Draft Genome Sequences od Carboxydothermus pertinax and islandicus, Hydrogenogenic Carboxydotrophic Bacteria.</title>
        <authorList>
            <person name="Fukuyama Y."/>
            <person name="Ohmae K."/>
            <person name="Yoneda Y."/>
            <person name="Yoshida T."/>
            <person name="Sako Y."/>
        </authorList>
    </citation>
    <scope>NUCLEOTIDE SEQUENCE [LARGE SCALE GENOMIC DNA]</scope>
    <source>
        <strain evidence="2">SET</strain>
    </source>
</reference>
<keyword evidence="2" id="KW-1185">Reference proteome</keyword>
<dbReference type="STRING" id="661089.ciss_09420"/>
<name>A0A1L8D1I6_9THEO</name>
<protein>
    <submittedName>
        <fullName evidence="1">Putative small acid-soluble spore protein</fullName>
    </submittedName>
</protein>
<gene>
    <name evidence="1" type="ORF">ciss_09420</name>
</gene>
<comment type="caution">
    <text evidence="1">The sequence shown here is derived from an EMBL/GenBank/DDBJ whole genome shotgun (WGS) entry which is preliminary data.</text>
</comment>
<dbReference type="Proteomes" id="UP000187338">
    <property type="component" value="Unassembled WGS sequence"/>
</dbReference>
<organism evidence="1 2">
    <name type="scientific">Carboxydothermus islandicus</name>
    <dbReference type="NCBI Taxonomy" id="661089"/>
    <lineage>
        <taxon>Bacteria</taxon>
        <taxon>Bacillati</taxon>
        <taxon>Bacillota</taxon>
        <taxon>Clostridia</taxon>
        <taxon>Thermoanaerobacterales</taxon>
        <taxon>Thermoanaerobacteraceae</taxon>
        <taxon>Carboxydothermus</taxon>
    </lineage>
</organism>
<proteinExistence type="predicted"/>
<evidence type="ECO:0000313" key="2">
    <source>
        <dbReference type="Proteomes" id="UP000187338"/>
    </source>
</evidence>
<dbReference type="AlphaFoldDB" id="A0A1L8D1I6"/>
<accession>A0A1L8D1I6</accession>
<evidence type="ECO:0000313" key="1">
    <source>
        <dbReference type="EMBL" id="GAV25009.1"/>
    </source>
</evidence>
<sequence length="50" mass="5797">MPKKVKKNFQLTPEHQQFMFELANEVGVDVNKIILKTKNNENVSNIPVKD</sequence>
<dbReference type="RefSeq" id="WP_166503986.1">
    <property type="nucleotide sequence ID" value="NZ_BDJL01000030.1"/>
</dbReference>